<reference evidence="15" key="1">
    <citation type="thesis" date="2020" institute="ProQuest LLC" country="789 East Eisenhower Parkway, Ann Arbor, MI, USA">
        <title>Comparative Genomics and Chromosome Evolution.</title>
        <authorList>
            <person name="Mudd A.B."/>
        </authorList>
    </citation>
    <scope>NUCLEOTIDE SEQUENCE</scope>
    <source>
        <strain evidence="15">Female2</strain>
        <tissue evidence="15">Blood</tissue>
    </source>
</reference>
<dbReference type="PANTHER" id="PTHR46222">
    <property type="entry name" value="PEPTIDYL-PROLYL CIS-TRANS ISOMERASE FKBP7/14"/>
    <property type="match status" value="1"/>
</dbReference>
<dbReference type="PROSITE" id="PS50222">
    <property type="entry name" value="EF_HAND_2"/>
    <property type="match status" value="2"/>
</dbReference>
<dbReference type="GO" id="GO:0005783">
    <property type="term" value="C:endoplasmic reticulum"/>
    <property type="evidence" value="ECO:0007669"/>
    <property type="project" value="UniProtKB-ARBA"/>
</dbReference>
<dbReference type="SUPFAM" id="SSF54534">
    <property type="entry name" value="FKBP-like"/>
    <property type="match status" value="1"/>
</dbReference>
<accession>A0A8T2IHB0</accession>
<evidence type="ECO:0000256" key="5">
    <source>
        <dbReference type="ARBA" id="ARBA00022737"/>
    </source>
</evidence>
<keyword evidence="8 11" id="KW-0697">Rotamase</keyword>
<protein>
    <recommendedName>
        <fullName evidence="2 11">peptidylprolyl isomerase</fullName>
        <ecNumber evidence="2 11">5.2.1.8</ecNumber>
    </recommendedName>
</protein>
<dbReference type="EMBL" id="JAACNH010000863">
    <property type="protein sequence ID" value="KAG8430544.1"/>
    <property type="molecule type" value="Genomic_DNA"/>
</dbReference>
<dbReference type="SUPFAM" id="SSF47473">
    <property type="entry name" value="EF-hand"/>
    <property type="match status" value="1"/>
</dbReference>
<evidence type="ECO:0000256" key="8">
    <source>
        <dbReference type="ARBA" id="ARBA00023110"/>
    </source>
</evidence>
<feature type="domain" description="EF-hand" evidence="14">
    <location>
        <begin position="185"/>
        <end position="218"/>
    </location>
</feature>
<dbReference type="PROSITE" id="PS50059">
    <property type="entry name" value="FKBP_PPIASE"/>
    <property type="match status" value="1"/>
</dbReference>
<organism evidence="15 16">
    <name type="scientific">Hymenochirus boettgeri</name>
    <name type="common">Congo dwarf clawed frog</name>
    <dbReference type="NCBI Taxonomy" id="247094"/>
    <lineage>
        <taxon>Eukaryota</taxon>
        <taxon>Metazoa</taxon>
        <taxon>Chordata</taxon>
        <taxon>Craniata</taxon>
        <taxon>Vertebrata</taxon>
        <taxon>Euteleostomi</taxon>
        <taxon>Amphibia</taxon>
        <taxon>Batrachia</taxon>
        <taxon>Anura</taxon>
        <taxon>Pipoidea</taxon>
        <taxon>Pipidae</taxon>
        <taxon>Pipinae</taxon>
        <taxon>Hymenochirus</taxon>
    </lineage>
</organism>
<name>A0A8T2IHB0_9PIPI</name>
<evidence type="ECO:0000259" key="14">
    <source>
        <dbReference type="PROSITE" id="PS50222"/>
    </source>
</evidence>
<dbReference type="InterPro" id="IPR001179">
    <property type="entry name" value="PPIase_FKBP_dom"/>
</dbReference>
<gene>
    <name evidence="15" type="ORF">GDO86_020417</name>
</gene>
<keyword evidence="5" id="KW-0677">Repeat</keyword>
<dbReference type="FunFam" id="3.10.50.40:FF:000006">
    <property type="entry name" value="Peptidyl-prolyl cis-trans isomerase"/>
    <property type="match status" value="1"/>
</dbReference>
<evidence type="ECO:0000256" key="10">
    <source>
        <dbReference type="ARBA" id="ARBA00023235"/>
    </source>
</evidence>
<dbReference type="PROSITE" id="PS00018">
    <property type="entry name" value="EF_HAND_1"/>
    <property type="match status" value="2"/>
</dbReference>
<evidence type="ECO:0000256" key="7">
    <source>
        <dbReference type="ARBA" id="ARBA00022837"/>
    </source>
</evidence>
<dbReference type="EC" id="5.2.1.8" evidence="2 11"/>
<feature type="chain" id="PRO_5035831335" description="peptidylprolyl isomerase" evidence="12">
    <location>
        <begin position="22"/>
        <end position="218"/>
    </location>
</feature>
<dbReference type="AlphaFoldDB" id="A0A8T2IHB0"/>
<dbReference type="Proteomes" id="UP000812440">
    <property type="component" value="Unassembled WGS sequence"/>
</dbReference>
<keyword evidence="3" id="KW-0479">Metal-binding</keyword>
<dbReference type="OrthoDB" id="1902587at2759"/>
<keyword evidence="4 12" id="KW-0732">Signal</keyword>
<dbReference type="Pfam" id="PF00254">
    <property type="entry name" value="FKBP_C"/>
    <property type="match status" value="1"/>
</dbReference>
<comment type="caution">
    <text evidence="15">The sequence shown here is derived from an EMBL/GenBank/DDBJ whole genome shotgun (WGS) entry which is preliminary data.</text>
</comment>
<proteinExistence type="predicted"/>
<dbReference type="Pfam" id="PF13202">
    <property type="entry name" value="EF-hand_5"/>
    <property type="match status" value="2"/>
</dbReference>
<dbReference type="InterPro" id="IPR018247">
    <property type="entry name" value="EF_Hand_1_Ca_BS"/>
</dbReference>
<dbReference type="Gene3D" id="1.10.238.10">
    <property type="entry name" value="EF-hand"/>
    <property type="match status" value="1"/>
</dbReference>
<evidence type="ECO:0000256" key="1">
    <source>
        <dbReference type="ARBA" id="ARBA00000971"/>
    </source>
</evidence>
<keyword evidence="9" id="KW-0325">Glycoprotein</keyword>
<dbReference type="GO" id="GO:0003755">
    <property type="term" value="F:peptidyl-prolyl cis-trans isomerase activity"/>
    <property type="evidence" value="ECO:0007669"/>
    <property type="project" value="UniProtKB-KW"/>
</dbReference>
<evidence type="ECO:0000256" key="4">
    <source>
        <dbReference type="ARBA" id="ARBA00022729"/>
    </source>
</evidence>
<evidence type="ECO:0000256" key="3">
    <source>
        <dbReference type="ARBA" id="ARBA00022723"/>
    </source>
</evidence>
<feature type="signal peptide" evidence="12">
    <location>
        <begin position="1"/>
        <end position="21"/>
    </location>
</feature>
<dbReference type="InterPro" id="IPR046357">
    <property type="entry name" value="PPIase_dom_sf"/>
</dbReference>
<keyword evidence="6" id="KW-0256">Endoplasmic reticulum</keyword>
<evidence type="ECO:0000256" key="6">
    <source>
        <dbReference type="ARBA" id="ARBA00022824"/>
    </source>
</evidence>
<evidence type="ECO:0000256" key="11">
    <source>
        <dbReference type="PROSITE-ProRule" id="PRU00277"/>
    </source>
</evidence>
<dbReference type="Gene3D" id="3.10.50.40">
    <property type="match status" value="1"/>
</dbReference>
<evidence type="ECO:0000259" key="13">
    <source>
        <dbReference type="PROSITE" id="PS50059"/>
    </source>
</evidence>
<sequence length="218" mass="25243">MHLFLTFLLFPQAFVLLIVLGQEQKTENEEEKVKIEVVHVPSDCDQKSKRGDLVNAHYDGYLAHNMTKFYCSRSEMHGHPKWFVLGVGQVIKGLDIALMDMCRGEKRKVTIPPSLAYGELGYEDKIPPNATLFFEIELYAISQGPRSVEAFQKMDLDNDKHLSKEEINHYLTEEFKRDGKEDPTKQSMILTDIFHKNDRDGDGFISAREYNVYRHDEL</sequence>
<dbReference type="InterPro" id="IPR002048">
    <property type="entry name" value="EF_hand_dom"/>
</dbReference>
<feature type="domain" description="PPIase FKBP-type" evidence="13">
    <location>
        <begin position="51"/>
        <end position="142"/>
    </location>
</feature>
<keyword evidence="16" id="KW-1185">Reference proteome</keyword>
<comment type="catalytic activity">
    <reaction evidence="1 11">
        <text>[protein]-peptidylproline (omega=180) = [protein]-peptidylproline (omega=0)</text>
        <dbReference type="Rhea" id="RHEA:16237"/>
        <dbReference type="Rhea" id="RHEA-COMP:10747"/>
        <dbReference type="Rhea" id="RHEA-COMP:10748"/>
        <dbReference type="ChEBI" id="CHEBI:83833"/>
        <dbReference type="ChEBI" id="CHEBI:83834"/>
        <dbReference type="EC" id="5.2.1.8"/>
    </reaction>
</comment>
<keyword evidence="7" id="KW-0106">Calcium</keyword>
<dbReference type="InterPro" id="IPR011992">
    <property type="entry name" value="EF-hand-dom_pair"/>
</dbReference>
<dbReference type="InterPro" id="IPR052273">
    <property type="entry name" value="PPIase_FKBP"/>
</dbReference>
<evidence type="ECO:0000313" key="15">
    <source>
        <dbReference type="EMBL" id="KAG8430544.1"/>
    </source>
</evidence>
<evidence type="ECO:0000256" key="9">
    <source>
        <dbReference type="ARBA" id="ARBA00023180"/>
    </source>
</evidence>
<dbReference type="GO" id="GO:0005509">
    <property type="term" value="F:calcium ion binding"/>
    <property type="evidence" value="ECO:0007669"/>
    <property type="project" value="InterPro"/>
</dbReference>
<keyword evidence="10 11" id="KW-0413">Isomerase</keyword>
<dbReference type="PANTHER" id="PTHR46222:SF2">
    <property type="entry name" value="PEPTIDYL-PROLYL CIS-TRANS ISOMERASE FKBP7"/>
    <property type="match status" value="1"/>
</dbReference>
<evidence type="ECO:0000313" key="16">
    <source>
        <dbReference type="Proteomes" id="UP000812440"/>
    </source>
</evidence>
<evidence type="ECO:0000256" key="12">
    <source>
        <dbReference type="SAM" id="SignalP"/>
    </source>
</evidence>
<evidence type="ECO:0000256" key="2">
    <source>
        <dbReference type="ARBA" id="ARBA00013194"/>
    </source>
</evidence>
<feature type="domain" description="EF-hand" evidence="14">
    <location>
        <begin position="142"/>
        <end position="177"/>
    </location>
</feature>